<protein>
    <submittedName>
        <fullName evidence="2">Uncharacterized protein</fullName>
    </submittedName>
</protein>
<keyword evidence="1" id="KW-0812">Transmembrane</keyword>
<feature type="transmembrane region" description="Helical" evidence="1">
    <location>
        <begin position="33"/>
        <end position="52"/>
    </location>
</feature>
<keyword evidence="1" id="KW-1133">Transmembrane helix</keyword>
<accession>A0A7G9ZCD8</accession>
<keyword evidence="1" id="KW-0472">Membrane</keyword>
<evidence type="ECO:0000256" key="1">
    <source>
        <dbReference type="SAM" id="Phobius"/>
    </source>
</evidence>
<reference evidence="2" key="1">
    <citation type="submission" date="2020-06" db="EMBL/GenBank/DDBJ databases">
        <title>Unique genomic features of the anaerobic methanotrophic archaea.</title>
        <authorList>
            <person name="Chadwick G.L."/>
            <person name="Skennerton C.T."/>
            <person name="Laso-Perez R."/>
            <person name="Leu A.O."/>
            <person name="Speth D.R."/>
            <person name="Yu H."/>
            <person name="Morgan-Lang C."/>
            <person name="Hatzenpichler R."/>
            <person name="Goudeau D."/>
            <person name="Malmstrom R."/>
            <person name="Brazelton W.J."/>
            <person name="Woyke T."/>
            <person name="Hallam S.J."/>
            <person name="Tyson G.W."/>
            <person name="Wegener G."/>
            <person name="Boetius A."/>
            <person name="Orphan V."/>
        </authorList>
    </citation>
    <scope>NUCLEOTIDE SEQUENCE</scope>
</reference>
<gene>
    <name evidence="2" type="ORF">GHLLLOKB_00010</name>
</gene>
<dbReference type="EMBL" id="MT631707">
    <property type="protein sequence ID" value="QNO57922.1"/>
    <property type="molecule type" value="Genomic_DNA"/>
</dbReference>
<sequence>MTIAWAITGAGDHMTECERTVHMQGNSVRHLRVLFNFFLVLFGSHAIFRIHVKSYLKGNM</sequence>
<proteinExistence type="predicted"/>
<evidence type="ECO:0000313" key="2">
    <source>
        <dbReference type="EMBL" id="QNO57922.1"/>
    </source>
</evidence>
<name>A0A7G9ZCD8_9EURY</name>
<dbReference type="AlphaFoldDB" id="A0A7G9ZCD8"/>
<organism evidence="2">
    <name type="scientific">Candidatus Methanophaga sp. ANME-1 ERB7</name>
    <dbReference type="NCBI Taxonomy" id="2759913"/>
    <lineage>
        <taxon>Archaea</taxon>
        <taxon>Methanobacteriati</taxon>
        <taxon>Methanobacteriota</taxon>
        <taxon>Stenosarchaea group</taxon>
        <taxon>Methanomicrobia</taxon>
        <taxon>Candidatus Methanophagales</taxon>
        <taxon>Candidatus Methanophagaceae</taxon>
        <taxon>Candidatus Methanophaga</taxon>
    </lineage>
</organism>